<keyword evidence="2" id="KW-1185">Reference proteome</keyword>
<name>A0ACC3ZJB2_COLTU</name>
<reference evidence="1 2" key="1">
    <citation type="journal article" date="2020" name="Phytopathology">
        <title>Genome Sequence Resources of Colletotrichum truncatum, C. plurivorum, C. musicola, and C. sojae: Four Species Pathogenic to Soybean (Glycine max).</title>
        <authorList>
            <person name="Rogerio F."/>
            <person name="Boufleur T.R."/>
            <person name="Ciampi-Guillardi M."/>
            <person name="Sukno S.A."/>
            <person name="Thon M.R."/>
            <person name="Massola Junior N.S."/>
            <person name="Baroncelli R."/>
        </authorList>
    </citation>
    <scope>NUCLEOTIDE SEQUENCE [LARGE SCALE GENOMIC DNA]</scope>
    <source>
        <strain evidence="1 2">CMES1059</strain>
    </source>
</reference>
<organism evidence="1 2">
    <name type="scientific">Colletotrichum truncatum</name>
    <name type="common">Anthracnose fungus</name>
    <name type="synonym">Colletotrichum capsici</name>
    <dbReference type="NCBI Taxonomy" id="5467"/>
    <lineage>
        <taxon>Eukaryota</taxon>
        <taxon>Fungi</taxon>
        <taxon>Dikarya</taxon>
        <taxon>Ascomycota</taxon>
        <taxon>Pezizomycotina</taxon>
        <taxon>Sordariomycetes</taxon>
        <taxon>Hypocreomycetidae</taxon>
        <taxon>Glomerellales</taxon>
        <taxon>Glomerellaceae</taxon>
        <taxon>Colletotrichum</taxon>
        <taxon>Colletotrichum truncatum species complex</taxon>
    </lineage>
</organism>
<evidence type="ECO:0000313" key="2">
    <source>
        <dbReference type="Proteomes" id="UP000805649"/>
    </source>
</evidence>
<protein>
    <submittedName>
        <fullName evidence="1">NADPH:adrenodoxin oxidoreductase, mitochondrial</fullName>
    </submittedName>
</protein>
<dbReference type="EMBL" id="VUJX02000001">
    <property type="protein sequence ID" value="KAL0944191.1"/>
    <property type="molecule type" value="Genomic_DNA"/>
</dbReference>
<comment type="caution">
    <text evidence="1">The sequence shown here is derived from an EMBL/GenBank/DDBJ whole genome shotgun (WGS) entry which is preliminary data.</text>
</comment>
<proteinExistence type="predicted"/>
<gene>
    <name evidence="1" type="ORF">CTRU02_202078</name>
</gene>
<accession>A0ACC3ZJB2</accession>
<evidence type="ECO:0000313" key="1">
    <source>
        <dbReference type="EMBL" id="KAL0944191.1"/>
    </source>
</evidence>
<sequence>MLLSRTWSRLGPNCGHVRPRVGTSSSEVRRIGTAAIAARQTRTPEHPFRLAVIGSGPAGFYSAYRVMSQLPHAKVDMYESLPVPFGLVRFGVAPDHPEVKNCQDKFEEVASSPNFSFIGNVSIGDSGLHPDSCTVPLSILLRQYDAVLLAYGAAKDRTLNIPGESGLQGVYSARQFVGWYNGLPEYAGLAPDLSKGEEAVIIGQGNVALDVARMLLEDIDVLRRTDITEDALARLASSRVKRVHVVGRRGPMQAAFTIKEVRELMKISNVAFHPVDTTLIPPDIKALPRAARRLMEVVAKGSPTQADEVNKSWSLDFCLNPMEFLASKATPSNIGSTLFERTELSHKYDPGAQARLTGEPVIVPSDIVFRSIGYKSVPLPGFEEAGFIFDDRRGVVLNDGRGRVFHHGQKGASGSLKSDVSPGVYCAGWVKRGPTGVIASTMQDAFETGDSIVQDWLSGLQFLSTPDSSPAGWHGVSAEIGDNASKRVSWDDWHRIDNAEKEKGRALGKEREKFTSTKAMLEVLA</sequence>
<dbReference type="Proteomes" id="UP000805649">
    <property type="component" value="Unassembled WGS sequence"/>
</dbReference>